<comment type="caution">
    <text evidence="2">The sequence shown here is derived from an EMBL/GenBank/DDBJ whole genome shotgun (WGS) entry which is preliminary data.</text>
</comment>
<reference evidence="2 3" key="1">
    <citation type="submission" date="2017-08" db="EMBL/GenBank/DDBJ databases">
        <title>Genome sequence of Streptomyces albireticuli NRRL B-1670.</title>
        <authorList>
            <person name="Graham D.E."/>
            <person name="Mahan K.M."/>
            <person name="Klingeman D.M."/>
            <person name="Hettich R.L."/>
            <person name="Parry R.J."/>
            <person name="Spain J.C."/>
        </authorList>
    </citation>
    <scope>NUCLEOTIDE SEQUENCE [LARGE SCALE GENOMIC DNA]</scope>
    <source>
        <strain evidence="2 3">NRRL B-1670</strain>
    </source>
</reference>
<evidence type="ECO:0000313" key="2">
    <source>
        <dbReference type="EMBL" id="PAU46267.1"/>
    </source>
</evidence>
<dbReference type="EMBL" id="NSJV01000477">
    <property type="protein sequence ID" value="PAU46267.1"/>
    <property type="molecule type" value="Genomic_DNA"/>
</dbReference>
<sequence length="95" mass="10067">MGSPASPAHRRHVSREAKLVGAGFVVALAAAYGKVDDAERLVRFGRSKGPGRLSMWSATRDKPRPGGARNPASATFSSIPPNEPAFTRAFGAYRS</sequence>
<name>A0A2A2D484_9ACTN</name>
<organism evidence="2 3">
    <name type="scientific">Streptomyces albireticuli</name>
    <dbReference type="NCBI Taxonomy" id="1940"/>
    <lineage>
        <taxon>Bacteria</taxon>
        <taxon>Bacillati</taxon>
        <taxon>Actinomycetota</taxon>
        <taxon>Actinomycetes</taxon>
        <taxon>Kitasatosporales</taxon>
        <taxon>Streptomycetaceae</taxon>
        <taxon>Streptomyces</taxon>
    </lineage>
</organism>
<gene>
    <name evidence="2" type="ORF">CK936_25165</name>
</gene>
<protein>
    <submittedName>
        <fullName evidence="2">Uncharacterized protein</fullName>
    </submittedName>
</protein>
<evidence type="ECO:0000313" key="3">
    <source>
        <dbReference type="Proteomes" id="UP000218944"/>
    </source>
</evidence>
<keyword evidence="3" id="KW-1185">Reference proteome</keyword>
<dbReference type="Gene3D" id="3.20.20.80">
    <property type="entry name" value="Glycosidases"/>
    <property type="match status" value="1"/>
</dbReference>
<dbReference type="Proteomes" id="UP000218944">
    <property type="component" value="Unassembled WGS sequence"/>
</dbReference>
<proteinExistence type="predicted"/>
<evidence type="ECO:0000256" key="1">
    <source>
        <dbReference type="SAM" id="MobiDB-lite"/>
    </source>
</evidence>
<accession>A0A2A2D484</accession>
<dbReference type="AlphaFoldDB" id="A0A2A2D484"/>
<feature type="region of interest" description="Disordered" evidence="1">
    <location>
        <begin position="52"/>
        <end position="80"/>
    </location>
</feature>